<sequence>MVVSEELDSNISEPSPSGFKPMIPIYFYTDEKKPESFDSGFLMVVGEELGSNISEPPTLWL</sequence>
<protein>
    <submittedName>
        <fullName evidence="1">Uncharacterized protein</fullName>
    </submittedName>
</protein>
<name>A0A2T3IFB6_9GAMM</name>
<dbReference type="AlphaFoldDB" id="A0A2T3IFB6"/>
<gene>
    <name evidence="1" type="ORF">CTM88_18735</name>
</gene>
<dbReference type="Proteomes" id="UP000240254">
    <property type="component" value="Unassembled WGS sequence"/>
</dbReference>
<dbReference type="EMBL" id="PYMK01000027">
    <property type="protein sequence ID" value="PSU24748.1"/>
    <property type="molecule type" value="Genomic_DNA"/>
</dbReference>
<organism evidence="1 2">
    <name type="scientific">Photobacterium aquimaris</name>
    <dbReference type="NCBI Taxonomy" id="512643"/>
    <lineage>
        <taxon>Bacteria</taxon>
        <taxon>Pseudomonadati</taxon>
        <taxon>Pseudomonadota</taxon>
        <taxon>Gammaproteobacteria</taxon>
        <taxon>Vibrionales</taxon>
        <taxon>Vibrionaceae</taxon>
        <taxon>Photobacterium</taxon>
    </lineage>
</organism>
<comment type="caution">
    <text evidence="1">The sequence shown here is derived from an EMBL/GenBank/DDBJ whole genome shotgun (WGS) entry which is preliminary data.</text>
</comment>
<evidence type="ECO:0000313" key="2">
    <source>
        <dbReference type="Proteomes" id="UP000240254"/>
    </source>
</evidence>
<accession>A0A2T3IFB6</accession>
<reference evidence="1 2" key="1">
    <citation type="submission" date="2018-03" db="EMBL/GenBank/DDBJ databases">
        <title>Whole genome sequencing of Histamine producing bacteria.</title>
        <authorList>
            <person name="Butler K."/>
        </authorList>
    </citation>
    <scope>NUCLEOTIDE SEQUENCE [LARGE SCALE GENOMIC DNA]</scope>
    <source>
        <strain evidence="1 2">BS2</strain>
    </source>
</reference>
<proteinExistence type="predicted"/>
<evidence type="ECO:0000313" key="1">
    <source>
        <dbReference type="EMBL" id="PSU24748.1"/>
    </source>
</evidence>